<dbReference type="RefSeq" id="WP_208340573.1">
    <property type="nucleotide sequence ID" value="NZ_CAWQFN010000710.1"/>
</dbReference>
<sequence>MLEKFNVSVCICTRNRPENLKKALDSLEKSTYPIFETIVSDDSTNTDTENLINSSYPNIKYLPGPRLGLGANRNNALKAVTGSHVLFIDDDVVLGEKFLETIFTNLETYTKHGEDISNLIITGPQLDHGYLMFPNDQDFLGFQRITYKEGEPLKTVVINSAVFPASVFQKVLFDEKLVYGCDEVDFTTRAVKAGYRIKLCSEAVNLHLPSLINRDFYKPYHEASRIYVTFKRYFSTEKNKLKALLYLPIASAHTTARTLKVEGIKGLPKAMHTFRLVSSYVTLEYFPSK</sequence>
<dbReference type="InterPro" id="IPR029044">
    <property type="entry name" value="Nucleotide-diphossugar_trans"/>
</dbReference>
<dbReference type="InterPro" id="IPR050834">
    <property type="entry name" value="Glycosyltransf_2"/>
</dbReference>
<name>A0AAP5IFE4_9CYAN</name>
<keyword evidence="2" id="KW-0328">Glycosyltransferase</keyword>
<dbReference type="PANTHER" id="PTHR43685:SF2">
    <property type="entry name" value="GLYCOSYLTRANSFERASE 2-LIKE DOMAIN-CONTAINING PROTEIN"/>
    <property type="match status" value="1"/>
</dbReference>
<dbReference type="Pfam" id="PF00535">
    <property type="entry name" value="Glycos_transf_2"/>
    <property type="match status" value="1"/>
</dbReference>
<dbReference type="EC" id="2.4.-.-" evidence="2"/>
<dbReference type="EMBL" id="JAALHA020000022">
    <property type="protein sequence ID" value="MDR9899142.1"/>
    <property type="molecule type" value="Genomic_DNA"/>
</dbReference>
<gene>
    <name evidence="2" type="ORF">G7B40_031960</name>
</gene>
<dbReference type="InterPro" id="IPR001173">
    <property type="entry name" value="Glyco_trans_2-like"/>
</dbReference>
<accession>A0AAP5IFE4</accession>
<evidence type="ECO:0000259" key="1">
    <source>
        <dbReference type="Pfam" id="PF00535"/>
    </source>
</evidence>
<dbReference type="Gene3D" id="3.90.550.10">
    <property type="entry name" value="Spore Coat Polysaccharide Biosynthesis Protein SpsA, Chain A"/>
    <property type="match status" value="1"/>
</dbReference>
<dbReference type="PANTHER" id="PTHR43685">
    <property type="entry name" value="GLYCOSYLTRANSFERASE"/>
    <property type="match status" value="1"/>
</dbReference>
<keyword evidence="2" id="KW-0808">Transferase</keyword>
<comment type="caution">
    <text evidence="2">The sequence shown here is derived from an EMBL/GenBank/DDBJ whole genome shotgun (WGS) entry which is preliminary data.</text>
</comment>
<proteinExistence type="predicted"/>
<dbReference type="Proteomes" id="UP000667802">
    <property type="component" value="Unassembled WGS sequence"/>
</dbReference>
<dbReference type="AlphaFoldDB" id="A0AAP5IFE4"/>
<dbReference type="SUPFAM" id="SSF53448">
    <property type="entry name" value="Nucleotide-diphospho-sugar transferases"/>
    <property type="match status" value="1"/>
</dbReference>
<evidence type="ECO:0000313" key="2">
    <source>
        <dbReference type="EMBL" id="MDR9899142.1"/>
    </source>
</evidence>
<feature type="domain" description="Glycosyltransferase 2-like" evidence="1">
    <location>
        <begin position="8"/>
        <end position="111"/>
    </location>
</feature>
<evidence type="ECO:0000313" key="3">
    <source>
        <dbReference type="Proteomes" id="UP000667802"/>
    </source>
</evidence>
<dbReference type="GO" id="GO:0016757">
    <property type="term" value="F:glycosyltransferase activity"/>
    <property type="evidence" value="ECO:0007669"/>
    <property type="project" value="UniProtKB-KW"/>
</dbReference>
<organism evidence="2 3">
    <name type="scientific">Aetokthonos hydrillicola Thurmond2011</name>
    <dbReference type="NCBI Taxonomy" id="2712845"/>
    <lineage>
        <taxon>Bacteria</taxon>
        <taxon>Bacillati</taxon>
        <taxon>Cyanobacteriota</taxon>
        <taxon>Cyanophyceae</taxon>
        <taxon>Nostocales</taxon>
        <taxon>Hapalosiphonaceae</taxon>
        <taxon>Aetokthonos</taxon>
    </lineage>
</organism>
<keyword evidence="3" id="KW-1185">Reference proteome</keyword>
<protein>
    <submittedName>
        <fullName evidence="2">Glycosyltransferase</fullName>
        <ecNumber evidence="2">2.4.-.-</ecNumber>
    </submittedName>
</protein>
<reference evidence="3" key="1">
    <citation type="journal article" date="2021" name="Science">
        <title>Hunting the eagle killer: A cyanobacterial neurotoxin causes vacuolar myelinopathy.</title>
        <authorList>
            <person name="Breinlinger S."/>
            <person name="Phillips T.J."/>
            <person name="Haram B.N."/>
            <person name="Mares J."/>
            <person name="Martinez Yerena J.A."/>
            <person name="Hrouzek P."/>
            <person name="Sobotka R."/>
            <person name="Henderson W.M."/>
            <person name="Schmieder P."/>
            <person name="Williams S.M."/>
            <person name="Lauderdale J.D."/>
            <person name="Wilde H.D."/>
            <person name="Gerrin W."/>
            <person name="Kust A."/>
            <person name="Washington J.W."/>
            <person name="Wagner C."/>
            <person name="Geier B."/>
            <person name="Liebeke M."/>
            <person name="Enke H."/>
            <person name="Niedermeyer T.H.J."/>
            <person name="Wilde S.B."/>
        </authorList>
    </citation>
    <scope>NUCLEOTIDE SEQUENCE [LARGE SCALE GENOMIC DNA]</scope>
    <source>
        <strain evidence="3">Thurmond2011</strain>
    </source>
</reference>